<dbReference type="InterPro" id="IPR001810">
    <property type="entry name" value="F-box_dom"/>
</dbReference>
<dbReference type="InterPro" id="IPR011011">
    <property type="entry name" value="Znf_FYVE_PHD"/>
</dbReference>
<dbReference type="SUPFAM" id="SSF57903">
    <property type="entry name" value="FYVE/PHD zinc finger"/>
    <property type="match status" value="1"/>
</dbReference>
<evidence type="ECO:0000256" key="1">
    <source>
        <dbReference type="ARBA" id="ARBA00022723"/>
    </source>
</evidence>
<dbReference type="Proteomes" id="UP001562425">
    <property type="component" value="Unassembled WGS sequence"/>
</dbReference>
<sequence length="263" mass="29554">MVDSCCEACRNSIVSSREKALKCSGPCAMEFHAFCADLNLSYWKASSAGVGLLWFCSKCREDLGWKQAKVVEGHRLEDVQEVEALELLPVKIWTKVFQSLSGCQLRQIRLTCRSWNRIVGGSSSLMNKFVLRLPKDTIMDQNCAEVELLSSCKSRYSHIILDQIRIIQVNSWWPLIAANLESLSITKCQITITTLLTMLGSTHNLKSLTFTSGLFFDANDCPTEPKVSQCRGFSFTAETVFERKYSSNNRQESCGSPLLENLP</sequence>
<organism evidence="5 6">
    <name type="scientific">Culex pipiens pipiens</name>
    <name type="common">Northern house mosquito</name>
    <dbReference type="NCBI Taxonomy" id="38569"/>
    <lineage>
        <taxon>Eukaryota</taxon>
        <taxon>Metazoa</taxon>
        <taxon>Ecdysozoa</taxon>
        <taxon>Arthropoda</taxon>
        <taxon>Hexapoda</taxon>
        <taxon>Insecta</taxon>
        <taxon>Pterygota</taxon>
        <taxon>Neoptera</taxon>
        <taxon>Endopterygota</taxon>
        <taxon>Diptera</taxon>
        <taxon>Nematocera</taxon>
        <taxon>Culicoidea</taxon>
        <taxon>Culicidae</taxon>
        <taxon>Culicinae</taxon>
        <taxon>Culicini</taxon>
        <taxon>Culex</taxon>
        <taxon>Culex</taxon>
    </lineage>
</organism>
<evidence type="ECO:0000313" key="6">
    <source>
        <dbReference type="Proteomes" id="UP001562425"/>
    </source>
</evidence>
<dbReference type="GO" id="GO:0008270">
    <property type="term" value="F:zinc ion binding"/>
    <property type="evidence" value="ECO:0007669"/>
    <property type="project" value="UniProtKB-KW"/>
</dbReference>
<keyword evidence="1" id="KW-0479">Metal-binding</keyword>
<dbReference type="PROSITE" id="PS50181">
    <property type="entry name" value="FBOX"/>
    <property type="match status" value="1"/>
</dbReference>
<dbReference type="InterPro" id="IPR013083">
    <property type="entry name" value="Znf_RING/FYVE/PHD"/>
</dbReference>
<feature type="domain" description="F-box" evidence="4">
    <location>
        <begin position="82"/>
        <end position="129"/>
    </location>
</feature>
<dbReference type="SUPFAM" id="SSF81383">
    <property type="entry name" value="F-box domain"/>
    <property type="match status" value="1"/>
</dbReference>
<dbReference type="SMART" id="SM00256">
    <property type="entry name" value="FBOX"/>
    <property type="match status" value="1"/>
</dbReference>
<dbReference type="InterPro" id="IPR019786">
    <property type="entry name" value="Zinc_finger_PHD-type_CS"/>
</dbReference>
<keyword evidence="6" id="KW-1185">Reference proteome</keyword>
<dbReference type="CDD" id="cd09917">
    <property type="entry name" value="F-box_SF"/>
    <property type="match status" value="1"/>
</dbReference>
<evidence type="ECO:0000256" key="3">
    <source>
        <dbReference type="ARBA" id="ARBA00022833"/>
    </source>
</evidence>
<dbReference type="Gene3D" id="3.30.40.10">
    <property type="entry name" value="Zinc/RING finger domain, C3HC4 (zinc finger)"/>
    <property type="match status" value="1"/>
</dbReference>
<keyword evidence="2" id="KW-0863">Zinc-finger</keyword>
<dbReference type="Gene3D" id="3.80.10.10">
    <property type="entry name" value="Ribonuclease Inhibitor"/>
    <property type="match status" value="1"/>
</dbReference>
<evidence type="ECO:0000256" key="2">
    <source>
        <dbReference type="ARBA" id="ARBA00022771"/>
    </source>
</evidence>
<accession>A0ABD1DS40</accession>
<dbReference type="Pfam" id="PF12937">
    <property type="entry name" value="F-box-like"/>
    <property type="match status" value="1"/>
</dbReference>
<reference evidence="5 6" key="1">
    <citation type="submission" date="2024-05" db="EMBL/GenBank/DDBJ databases">
        <title>Culex pipiens pipiens assembly and annotation.</title>
        <authorList>
            <person name="Alout H."/>
            <person name="Durand T."/>
        </authorList>
    </citation>
    <scope>NUCLEOTIDE SEQUENCE [LARGE SCALE GENOMIC DNA]</scope>
    <source>
        <strain evidence="5">HA-2024</strain>
        <tissue evidence="5">Whole body</tissue>
    </source>
</reference>
<dbReference type="PROSITE" id="PS01359">
    <property type="entry name" value="ZF_PHD_1"/>
    <property type="match status" value="1"/>
</dbReference>
<gene>
    <name evidence="5" type="ORF">pipiens_006031</name>
</gene>
<keyword evidence="3" id="KW-0862">Zinc</keyword>
<evidence type="ECO:0000259" key="4">
    <source>
        <dbReference type="PROSITE" id="PS50181"/>
    </source>
</evidence>
<dbReference type="InterPro" id="IPR036047">
    <property type="entry name" value="F-box-like_dom_sf"/>
</dbReference>
<comment type="caution">
    <text evidence="5">The sequence shown here is derived from an EMBL/GenBank/DDBJ whole genome shotgun (WGS) entry which is preliminary data.</text>
</comment>
<dbReference type="EMBL" id="JBEHCU010002773">
    <property type="protein sequence ID" value="KAL1402576.1"/>
    <property type="molecule type" value="Genomic_DNA"/>
</dbReference>
<dbReference type="AlphaFoldDB" id="A0ABD1DS40"/>
<name>A0ABD1DS40_CULPP</name>
<protein>
    <recommendedName>
        <fullName evidence="4">F-box domain-containing protein</fullName>
    </recommendedName>
</protein>
<proteinExistence type="predicted"/>
<evidence type="ECO:0000313" key="5">
    <source>
        <dbReference type="EMBL" id="KAL1402576.1"/>
    </source>
</evidence>
<dbReference type="InterPro" id="IPR032675">
    <property type="entry name" value="LRR_dom_sf"/>
</dbReference>